<accession>A0A1Y2DQK0</accession>
<dbReference type="SFLD" id="SFLDS00019">
    <property type="entry name" value="Glutathione_Transferase_(cytos"/>
    <property type="match status" value="1"/>
</dbReference>
<dbReference type="InterPro" id="IPR040079">
    <property type="entry name" value="Glutathione_S-Trfase"/>
</dbReference>
<dbReference type="SUPFAM" id="SSF47616">
    <property type="entry name" value="GST C-terminal domain-like"/>
    <property type="match status" value="1"/>
</dbReference>
<evidence type="ECO:0000313" key="4">
    <source>
        <dbReference type="EMBL" id="ORY61573.1"/>
    </source>
</evidence>
<dbReference type="AlphaFoldDB" id="A0A1Y2DQK0"/>
<dbReference type="InterPro" id="IPR036282">
    <property type="entry name" value="Glutathione-S-Trfase_C_sf"/>
</dbReference>
<dbReference type="OrthoDB" id="202840at2759"/>
<gene>
    <name evidence="4" type="ORF">BCR38DRAFT_440568</name>
</gene>
<dbReference type="GO" id="GO:0005737">
    <property type="term" value="C:cytoplasm"/>
    <property type="evidence" value="ECO:0007669"/>
    <property type="project" value="TreeGrafter"/>
</dbReference>
<keyword evidence="5" id="KW-1185">Reference proteome</keyword>
<dbReference type="EMBL" id="MCFJ01000010">
    <property type="protein sequence ID" value="ORY61573.1"/>
    <property type="molecule type" value="Genomic_DNA"/>
</dbReference>
<organism evidence="4 5">
    <name type="scientific">Pseudomassariella vexata</name>
    <dbReference type="NCBI Taxonomy" id="1141098"/>
    <lineage>
        <taxon>Eukaryota</taxon>
        <taxon>Fungi</taxon>
        <taxon>Dikarya</taxon>
        <taxon>Ascomycota</taxon>
        <taxon>Pezizomycotina</taxon>
        <taxon>Sordariomycetes</taxon>
        <taxon>Xylariomycetidae</taxon>
        <taxon>Amphisphaeriales</taxon>
        <taxon>Pseudomassariaceae</taxon>
        <taxon>Pseudomassariella</taxon>
    </lineage>
</organism>
<evidence type="ECO:0000313" key="5">
    <source>
        <dbReference type="Proteomes" id="UP000193689"/>
    </source>
</evidence>
<dbReference type="STRING" id="1141098.A0A1Y2DQK0"/>
<evidence type="ECO:0000259" key="3">
    <source>
        <dbReference type="PROSITE" id="PS50405"/>
    </source>
</evidence>
<dbReference type="InterPro" id="IPR036249">
    <property type="entry name" value="Thioredoxin-like_sf"/>
</dbReference>
<feature type="domain" description="GST N-terminal" evidence="2">
    <location>
        <begin position="8"/>
        <end position="87"/>
    </location>
</feature>
<evidence type="ECO:0000256" key="1">
    <source>
        <dbReference type="ARBA" id="ARBA00007409"/>
    </source>
</evidence>
<dbReference type="PANTHER" id="PTHR43968">
    <property type="match status" value="1"/>
</dbReference>
<comment type="caution">
    <text evidence="4">The sequence shown here is derived from an EMBL/GenBank/DDBJ whole genome shotgun (WGS) entry which is preliminary data.</text>
</comment>
<dbReference type="PROSITE" id="PS50405">
    <property type="entry name" value="GST_CTER"/>
    <property type="match status" value="1"/>
</dbReference>
<dbReference type="InParanoid" id="A0A1Y2DQK0"/>
<dbReference type="RefSeq" id="XP_040713650.1">
    <property type="nucleotide sequence ID" value="XM_040860715.1"/>
</dbReference>
<dbReference type="CDD" id="cd00299">
    <property type="entry name" value="GST_C_family"/>
    <property type="match status" value="1"/>
</dbReference>
<dbReference type="Proteomes" id="UP000193689">
    <property type="component" value="Unassembled WGS sequence"/>
</dbReference>
<dbReference type="PROSITE" id="PS50404">
    <property type="entry name" value="GST_NTER"/>
    <property type="match status" value="1"/>
</dbReference>
<dbReference type="InterPro" id="IPR004045">
    <property type="entry name" value="Glutathione_S-Trfase_N"/>
</dbReference>
<dbReference type="CDD" id="cd00570">
    <property type="entry name" value="GST_N_family"/>
    <property type="match status" value="1"/>
</dbReference>
<reference evidence="4 5" key="1">
    <citation type="submission" date="2016-07" db="EMBL/GenBank/DDBJ databases">
        <title>Pervasive Adenine N6-methylation of Active Genes in Fungi.</title>
        <authorList>
            <consortium name="DOE Joint Genome Institute"/>
            <person name="Mondo S.J."/>
            <person name="Dannebaum R.O."/>
            <person name="Kuo R.C."/>
            <person name="Labutti K."/>
            <person name="Haridas S."/>
            <person name="Kuo A."/>
            <person name="Salamov A."/>
            <person name="Ahrendt S.R."/>
            <person name="Lipzen A."/>
            <person name="Sullivan W."/>
            <person name="Andreopoulos W.B."/>
            <person name="Clum A."/>
            <person name="Lindquist E."/>
            <person name="Daum C."/>
            <person name="Ramamoorthy G.K."/>
            <person name="Gryganskyi A."/>
            <person name="Culley D."/>
            <person name="Magnuson J.K."/>
            <person name="James T.Y."/>
            <person name="O'Malley M.A."/>
            <person name="Stajich J.E."/>
            <person name="Spatafora J.W."/>
            <person name="Visel A."/>
            <person name="Grigoriev I.V."/>
        </authorList>
    </citation>
    <scope>NUCLEOTIDE SEQUENCE [LARGE SCALE GENOMIC DNA]</scope>
    <source>
        <strain evidence="4 5">CBS 129021</strain>
    </source>
</reference>
<protein>
    <submittedName>
        <fullName evidence="4">Thioredoxin-like protein</fullName>
    </submittedName>
</protein>
<name>A0A1Y2DQK0_9PEZI</name>
<dbReference type="PANTHER" id="PTHR43968:SF8">
    <property type="entry name" value="S-TRANSFERASE, PUTATIVE (AFU_ORTHOLOGUE AFUA_2G00590)-RELATED"/>
    <property type="match status" value="1"/>
</dbReference>
<dbReference type="InterPro" id="IPR050983">
    <property type="entry name" value="GST_Omega/HSP26"/>
</dbReference>
<dbReference type="Gene3D" id="3.40.30.10">
    <property type="entry name" value="Glutaredoxin"/>
    <property type="match status" value="1"/>
</dbReference>
<dbReference type="SUPFAM" id="SSF52833">
    <property type="entry name" value="Thioredoxin-like"/>
    <property type="match status" value="1"/>
</dbReference>
<dbReference type="InterPro" id="IPR010987">
    <property type="entry name" value="Glutathione-S-Trfase_C-like"/>
</dbReference>
<evidence type="ECO:0000259" key="2">
    <source>
        <dbReference type="PROSITE" id="PS50404"/>
    </source>
</evidence>
<dbReference type="SFLD" id="SFLDG00358">
    <property type="entry name" value="Main_(cytGST)"/>
    <property type="match status" value="1"/>
</dbReference>
<sequence>MGSLGSNDKLILYTNHTCTWANRANVALSELGIPFEERIINVDGPRPPSFLKLNPRGLVPVLIFNDEVIIESAIVCQFLADLHPSSHLCPPPTTTEGALRRAKISFFTDAYWTKFHTHLFRLFEAPMADDEEAVIRDAVAGIVNEVEPLLADAKPFFGGSDKLTLAEVIMGPFVIRAVTLSKHGVYPTSLNAQIEAQTPNFYKWATAVCSHPSITAVFDEEVIVARSRAKRTRMRVAAGLEHAE</sequence>
<proteinExistence type="inferred from homology"/>
<dbReference type="Pfam" id="PF13417">
    <property type="entry name" value="GST_N_3"/>
    <property type="match status" value="1"/>
</dbReference>
<dbReference type="GeneID" id="63776927"/>
<feature type="domain" description="GST C-terminal" evidence="3">
    <location>
        <begin position="97"/>
        <end position="236"/>
    </location>
</feature>
<comment type="similarity">
    <text evidence="1">Belongs to the GST superfamily.</text>
</comment>
<dbReference type="Gene3D" id="1.20.1050.10">
    <property type="match status" value="1"/>
</dbReference>